<organism evidence="1 2">
    <name type="scientific">Teichococcus globiformis</name>
    <dbReference type="NCBI Taxonomy" id="2307229"/>
    <lineage>
        <taxon>Bacteria</taxon>
        <taxon>Pseudomonadati</taxon>
        <taxon>Pseudomonadota</taxon>
        <taxon>Alphaproteobacteria</taxon>
        <taxon>Acetobacterales</taxon>
        <taxon>Roseomonadaceae</taxon>
        <taxon>Roseomonas</taxon>
    </lineage>
</organism>
<accession>A0ABV7G3I6</accession>
<reference evidence="2" key="1">
    <citation type="journal article" date="2019" name="Int. J. Syst. Evol. Microbiol.">
        <title>The Global Catalogue of Microorganisms (GCM) 10K type strain sequencing project: providing services to taxonomists for standard genome sequencing and annotation.</title>
        <authorList>
            <consortium name="The Broad Institute Genomics Platform"/>
            <consortium name="The Broad Institute Genome Sequencing Center for Infectious Disease"/>
            <person name="Wu L."/>
            <person name="Ma J."/>
        </authorList>
    </citation>
    <scope>NUCLEOTIDE SEQUENCE [LARGE SCALE GENOMIC DNA]</scope>
    <source>
        <strain evidence="2">KCTC 52094</strain>
    </source>
</reference>
<proteinExistence type="predicted"/>
<gene>
    <name evidence="1" type="ORF">ACFOD4_13685</name>
</gene>
<name>A0ABV7G3I6_9PROT</name>
<keyword evidence="2" id="KW-1185">Reference proteome</keyword>
<evidence type="ECO:0000313" key="2">
    <source>
        <dbReference type="Proteomes" id="UP001595593"/>
    </source>
</evidence>
<dbReference type="EMBL" id="JBHRTN010000014">
    <property type="protein sequence ID" value="MFC3126114.1"/>
    <property type="molecule type" value="Genomic_DNA"/>
</dbReference>
<evidence type="ECO:0000313" key="1">
    <source>
        <dbReference type="EMBL" id="MFC3126114.1"/>
    </source>
</evidence>
<dbReference type="Proteomes" id="UP001595593">
    <property type="component" value="Unassembled WGS sequence"/>
</dbReference>
<protein>
    <submittedName>
        <fullName evidence="1">Uncharacterized protein</fullName>
    </submittedName>
</protein>
<dbReference type="RefSeq" id="WP_379597249.1">
    <property type="nucleotide sequence ID" value="NZ_JBHRTN010000014.1"/>
</dbReference>
<sequence length="115" mass="12778">MQIIRHAPGEASLLQEGHTLLDITQADTGEAEFETLLDRLAQALDPARMPRLAVTLREGLIETVLSEVPVEVHVIEEDPHDEPSLRLVRRVAEVDPSSLAQLLDSASRRLARERS</sequence>
<comment type="caution">
    <text evidence="1">The sequence shown here is derived from an EMBL/GenBank/DDBJ whole genome shotgun (WGS) entry which is preliminary data.</text>
</comment>